<dbReference type="InterPro" id="IPR029063">
    <property type="entry name" value="SAM-dependent_MTases_sf"/>
</dbReference>
<evidence type="ECO:0000313" key="7">
    <source>
        <dbReference type="Proteomes" id="UP001303889"/>
    </source>
</evidence>
<keyword evidence="2 6" id="KW-0489">Methyltransferase</keyword>
<accession>A0AAN6RQB1</accession>
<gene>
    <name evidence="6" type="ORF">C8A05DRAFT_37325</name>
</gene>
<dbReference type="SUPFAM" id="SSF53335">
    <property type="entry name" value="S-adenosyl-L-methionine-dependent methyltransferases"/>
    <property type="match status" value="1"/>
</dbReference>
<dbReference type="CDD" id="cd02440">
    <property type="entry name" value="AdoMet_MTases"/>
    <property type="match status" value="1"/>
</dbReference>
<dbReference type="PROSITE" id="PS51585">
    <property type="entry name" value="SAM_MT_TPMT"/>
    <property type="match status" value="1"/>
</dbReference>
<evidence type="ECO:0000313" key="6">
    <source>
        <dbReference type="EMBL" id="KAK3899075.1"/>
    </source>
</evidence>
<keyword evidence="4" id="KW-0949">S-adenosyl-L-methionine</keyword>
<evidence type="ECO:0000256" key="1">
    <source>
        <dbReference type="ARBA" id="ARBA00022553"/>
    </source>
</evidence>
<sequence length="300" mass="32663">MATNDTNQAGQPGPGAAPFVPGRLISHFSGRDRQNQADGWSALWDTDEHDLWDRGKPSPALIDLLESDSTLIPRPATSGGRRPRALVPGCGKGYDVVMLALHGYDVYGLEVSPIGVETARAYAATELAARSDYNFSDVSNQEKYGAIKPGEVKFVVGDFFAKDWETDCVAGDKDFKGFDLIYDYTFLCALLPSMRQDWARRMSELVAPSGVLVCLEFPLYKGLNLPGPPWGLREGIYLNLLAAGGNGVIEDEIVAQDAVQVSTGGAFERTGYITPPRSYEVAKGTDRLSIWALKRPGNRL</sequence>
<dbReference type="PANTHER" id="PTHR32183">
    <property type="match status" value="1"/>
</dbReference>
<dbReference type="Proteomes" id="UP001303889">
    <property type="component" value="Unassembled WGS sequence"/>
</dbReference>
<dbReference type="InterPro" id="IPR008854">
    <property type="entry name" value="TPMT"/>
</dbReference>
<feature type="compositionally biased region" description="Polar residues" evidence="5">
    <location>
        <begin position="1"/>
        <end position="10"/>
    </location>
</feature>
<keyword evidence="3" id="KW-0808">Transferase</keyword>
<reference evidence="6" key="2">
    <citation type="submission" date="2023-05" db="EMBL/GenBank/DDBJ databases">
        <authorList>
            <consortium name="Lawrence Berkeley National Laboratory"/>
            <person name="Steindorff A."/>
            <person name="Hensen N."/>
            <person name="Bonometti L."/>
            <person name="Westerberg I."/>
            <person name="Brannstrom I.O."/>
            <person name="Guillou S."/>
            <person name="Cros-Aarteil S."/>
            <person name="Calhoun S."/>
            <person name="Haridas S."/>
            <person name="Kuo A."/>
            <person name="Mondo S."/>
            <person name="Pangilinan J."/>
            <person name="Riley R."/>
            <person name="Labutti K."/>
            <person name="Andreopoulos B."/>
            <person name="Lipzen A."/>
            <person name="Chen C."/>
            <person name="Yanf M."/>
            <person name="Daum C."/>
            <person name="Ng V."/>
            <person name="Clum A."/>
            <person name="Ohm R."/>
            <person name="Martin F."/>
            <person name="Silar P."/>
            <person name="Natvig D."/>
            <person name="Lalanne C."/>
            <person name="Gautier V."/>
            <person name="Ament-Velasquez S.L."/>
            <person name="Kruys A."/>
            <person name="Hutchinson M.I."/>
            <person name="Powell A.J."/>
            <person name="Barry K."/>
            <person name="Miller A.N."/>
            <person name="Grigoriev I.V."/>
            <person name="Debuchy R."/>
            <person name="Gladieux P."/>
            <person name="Thoren M.H."/>
            <person name="Johannesson H."/>
        </authorList>
    </citation>
    <scope>NUCLEOTIDE SEQUENCE</scope>
    <source>
        <strain evidence="6">CBS 103.79</strain>
    </source>
</reference>
<evidence type="ECO:0000256" key="2">
    <source>
        <dbReference type="ARBA" id="ARBA00022603"/>
    </source>
</evidence>
<proteinExistence type="predicted"/>
<dbReference type="GO" id="GO:0032259">
    <property type="term" value="P:methylation"/>
    <property type="evidence" value="ECO:0007669"/>
    <property type="project" value="UniProtKB-KW"/>
</dbReference>
<keyword evidence="1" id="KW-0597">Phosphoprotein</keyword>
<evidence type="ECO:0000256" key="3">
    <source>
        <dbReference type="ARBA" id="ARBA00022679"/>
    </source>
</evidence>
<evidence type="ECO:0000256" key="4">
    <source>
        <dbReference type="ARBA" id="ARBA00022691"/>
    </source>
</evidence>
<comment type="caution">
    <text evidence="6">The sequence shown here is derived from an EMBL/GenBank/DDBJ whole genome shotgun (WGS) entry which is preliminary data.</text>
</comment>
<name>A0AAN6RQB1_9PEZI</name>
<keyword evidence="7" id="KW-1185">Reference proteome</keyword>
<reference evidence="6" key="1">
    <citation type="journal article" date="2023" name="Mol. Phylogenet. Evol.">
        <title>Genome-scale phylogeny and comparative genomics of the fungal order Sordariales.</title>
        <authorList>
            <person name="Hensen N."/>
            <person name="Bonometti L."/>
            <person name="Westerberg I."/>
            <person name="Brannstrom I.O."/>
            <person name="Guillou S."/>
            <person name="Cros-Aarteil S."/>
            <person name="Calhoun S."/>
            <person name="Haridas S."/>
            <person name="Kuo A."/>
            <person name="Mondo S."/>
            <person name="Pangilinan J."/>
            <person name="Riley R."/>
            <person name="LaButti K."/>
            <person name="Andreopoulos B."/>
            <person name="Lipzen A."/>
            <person name="Chen C."/>
            <person name="Yan M."/>
            <person name="Daum C."/>
            <person name="Ng V."/>
            <person name="Clum A."/>
            <person name="Steindorff A."/>
            <person name="Ohm R.A."/>
            <person name="Martin F."/>
            <person name="Silar P."/>
            <person name="Natvig D.O."/>
            <person name="Lalanne C."/>
            <person name="Gautier V."/>
            <person name="Ament-Velasquez S.L."/>
            <person name="Kruys A."/>
            <person name="Hutchinson M.I."/>
            <person name="Powell A.J."/>
            <person name="Barry K."/>
            <person name="Miller A.N."/>
            <person name="Grigoriev I.V."/>
            <person name="Debuchy R."/>
            <person name="Gladieux P."/>
            <person name="Hiltunen Thoren M."/>
            <person name="Johannesson H."/>
        </authorList>
    </citation>
    <scope>NUCLEOTIDE SEQUENCE</scope>
    <source>
        <strain evidence="6">CBS 103.79</strain>
    </source>
</reference>
<dbReference type="Pfam" id="PF05724">
    <property type="entry name" value="TPMT"/>
    <property type="match status" value="1"/>
</dbReference>
<protein>
    <submittedName>
        <fullName evidence="6">S-adenosyl-L-methionine-dependent methyltransferase</fullName>
    </submittedName>
</protein>
<dbReference type="PANTHER" id="PTHR32183:SF6">
    <property type="entry name" value="CYSTEINE SULFINATE DESULFINASE_CYSTEINE DESULFURASE AND RELATED ENZYMES"/>
    <property type="match status" value="1"/>
</dbReference>
<organism evidence="6 7">
    <name type="scientific">Staphylotrichum tortipilum</name>
    <dbReference type="NCBI Taxonomy" id="2831512"/>
    <lineage>
        <taxon>Eukaryota</taxon>
        <taxon>Fungi</taxon>
        <taxon>Dikarya</taxon>
        <taxon>Ascomycota</taxon>
        <taxon>Pezizomycotina</taxon>
        <taxon>Sordariomycetes</taxon>
        <taxon>Sordariomycetidae</taxon>
        <taxon>Sordariales</taxon>
        <taxon>Chaetomiaceae</taxon>
        <taxon>Staphylotrichum</taxon>
    </lineage>
</organism>
<dbReference type="AlphaFoldDB" id="A0AAN6RQB1"/>
<dbReference type="Gene3D" id="3.40.50.150">
    <property type="entry name" value="Vaccinia Virus protein VP39"/>
    <property type="match status" value="1"/>
</dbReference>
<evidence type="ECO:0000256" key="5">
    <source>
        <dbReference type="SAM" id="MobiDB-lite"/>
    </source>
</evidence>
<dbReference type="EMBL" id="MU855837">
    <property type="protein sequence ID" value="KAK3899075.1"/>
    <property type="molecule type" value="Genomic_DNA"/>
</dbReference>
<dbReference type="GO" id="GO:0008757">
    <property type="term" value="F:S-adenosylmethionine-dependent methyltransferase activity"/>
    <property type="evidence" value="ECO:0007669"/>
    <property type="project" value="InterPro"/>
</dbReference>
<feature type="region of interest" description="Disordered" evidence="5">
    <location>
        <begin position="1"/>
        <end position="20"/>
    </location>
</feature>